<dbReference type="Proteomes" id="UP000286402">
    <property type="component" value="Unassembled WGS sequence"/>
</dbReference>
<dbReference type="EMBL" id="MCAQ01000001">
    <property type="protein sequence ID" value="RKF42424.1"/>
    <property type="molecule type" value="Genomic_DNA"/>
</dbReference>
<protein>
    <recommendedName>
        <fullName evidence="3">Outer membrane protein beta-barrel domain-containing protein</fullName>
    </recommendedName>
</protein>
<evidence type="ECO:0008006" key="3">
    <source>
        <dbReference type="Google" id="ProtNLM"/>
    </source>
</evidence>
<dbReference type="RefSeq" id="WP_120332732.1">
    <property type="nucleotide sequence ID" value="NZ_MCAQ01000001.1"/>
</dbReference>
<keyword evidence="2" id="KW-1185">Reference proteome</keyword>
<evidence type="ECO:0000313" key="1">
    <source>
        <dbReference type="EMBL" id="RKF42424.1"/>
    </source>
</evidence>
<name>A0A420GB69_9SPHI</name>
<evidence type="ECO:0000313" key="2">
    <source>
        <dbReference type="Proteomes" id="UP000286402"/>
    </source>
</evidence>
<comment type="caution">
    <text evidence="1">The sequence shown here is derived from an EMBL/GenBank/DDBJ whole genome shotgun (WGS) entry which is preliminary data.</text>
</comment>
<dbReference type="AlphaFoldDB" id="A0A420GB69"/>
<dbReference type="SUPFAM" id="SSF56925">
    <property type="entry name" value="OMPA-like"/>
    <property type="match status" value="1"/>
</dbReference>
<organism evidence="1 2">
    <name type="scientific">Sphingobacterium siyangense</name>
    <dbReference type="NCBI Taxonomy" id="459529"/>
    <lineage>
        <taxon>Bacteria</taxon>
        <taxon>Pseudomonadati</taxon>
        <taxon>Bacteroidota</taxon>
        <taxon>Sphingobacteriia</taxon>
        <taxon>Sphingobacteriales</taxon>
        <taxon>Sphingobacteriaceae</taxon>
        <taxon>Sphingobacterium</taxon>
    </lineage>
</organism>
<proteinExistence type="predicted"/>
<dbReference type="Gene3D" id="2.40.160.20">
    <property type="match status" value="1"/>
</dbReference>
<accession>A0A420GB69</accession>
<sequence length="186" mass="20533">MKKIIFIVLVSLISLEGYGQENMQKKSEIRVGYGLIPVQEIGTMLGEGIFMGLLGREVEHSSGTGTFTAGYSRNLNKRLSIGIDGFYGKNTVSYKDDLGDSKWNVFGGLLNMQYSYLNKIKLKLYGKGGLGYAKFNNRQKEDRASFGALSYQFTPIAIRYGNKIGVYGEFGFGYLGIANVGISLKL</sequence>
<dbReference type="InterPro" id="IPR011250">
    <property type="entry name" value="OMP/PagP_B-barrel"/>
</dbReference>
<reference evidence="1 2" key="1">
    <citation type="submission" date="2016-07" db="EMBL/GenBank/DDBJ databases">
        <title>Genome analysis of Sphingobacterium siyangense T12B17.</title>
        <authorList>
            <person name="Xu D."/>
            <person name="Su Y."/>
            <person name="Zheng S."/>
        </authorList>
    </citation>
    <scope>NUCLEOTIDE SEQUENCE [LARGE SCALE GENOMIC DNA]</scope>
    <source>
        <strain evidence="1 2">T12B17</strain>
    </source>
</reference>
<gene>
    <name evidence="1" type="ORF">BCY89_02810</name>
</gene>